<reference evidence="5 6" key="1">
    <citation type="submission" date="2010-08" db="EMBL/GenBank/DDBJ databases">
        <title>Complete sequence of Gallionella capsiferriformans ES-2.</title>
        <authorList>
            <consortium name="US DOE Joint Genome Institute"/>
            <person name="Lucas S."/>
            <person name="Copeland A."/>
            <person name="Lapidus A."/>
            <person name="Cheng J.-F."/>
            <person name="Bruce D."/>
            <person name="Goodwin L."/>
            <person name="Pitluck S."/>
            <person name="Chertkov O."/>
            <person name="Davenport K.W."/>
            <person name="Detter J.C."/>
            <person name="Han C."/>
            <person name="Tapia R."/>
            <person name="Land M."/>
            <person name="Hauser L."/>
            <person name="Chang Y.-J."/>
            <person name="Jeffries C."/>
            <person name="Kyrpides N."/>
            <person name="Ivanova N."/>
            <person name="Mikhailova N."/>
            <person name="Shelobolina E.S."/>
            <person name="Picardal F."/>
            <person name="Roden E."/>
            <person name="Emerson D."/>
            <person name="Woyke T."/>
        </authorList>
    </citation>
    <scope>NUCLEOTIDE SEQUENCE [LARGE SCALE GENOMIC DNA]</scope>
    <source>
        <strain evidence="5 6">ES-2</strain>
    </source>
</reference>
<name>D9SGW6_GALCS</name>
<dbReference type="STRING" id="395494.Galf_1752"/>
<evidence type="ECO:0000256" key="2">
    <source>
        <dbReference type="ARBA" id="ARBA00022982"/>
    </source>
</evidence>
<dbReference type="EMBL" id="CP002159">
    <property type="protein sequence ID" value="ADL55763.1"/>
    <property type="molecule type" value="Genomic_DNA"/>
</dbReference>
<feature type="binding site" description="covalent" evidence="3">
    <location>
        <position position="50"/>
    </location>
    <ligand>
        <name>heme c</name>
        <dbReference type="ChEBI" id="CHEBI:61717"/>
    </ligand>
</feature>
<dbReference type="GO" id="GO:0020037">
    <property type="term" value="F:heme binding"/>
    <property type="evidence" value="ECO:0007669"/>
    <property type="project" value="InterPro"/>
</dbReference>
<keyword evidence="2" id="KW-0249">Electron transport</keyword>
<keyword evidence="3" id="KW-0408">Iron</keyword>
<dbReference type="GO" id="GO:0009055">
    <property type="term" value="F:electron transfer activity"/>
    <property type="evidence" value="ECO:0007669"/>
    <property type="project" value="InterPro"/>
</dbReference>
<dbReference type="PRINTS" id="PR00606">
    <property type="entry name" value="CYTCHROMECID"/>
</dbReference>
<keyword evidence="4" id="KW-0732">Signal</keyword>
<feature type="signal peptide" evidence="4">
    <location>
        <begin position="1"/>
        <end position="23"/>
    </location>
</feature>
<organism evidence="5 6">
    <name type="scientific">Gallionella capsiferriformans (strain ES-2)</name>
    <name type="common">Gallionella ferruginea capsiferriformans (strain ES-2)</name>
    <dbReference type="NCBI Taxonomy" id="395494"/>
    <lineage>
        <taxon>Bacteria</taxon>
        <taxon>Pseudomonadati</taxon>
        <taxon>Pseudomonadota</taxon>
        <taxon>Betaproteobacteria</taxon>
        <taxon>Nitrosomonadales</taxon>
        <taxon>Gallionellaceae</taxon>
        <taxon>Gallionella</taxon>
    </lineage>
</organism>
<evidence type="ECO:0000256" key="3">
    <source>
        <dbReference type="PIRSR" id="PIRSR602324-1"/>
    </source>
</evidence>
<sequence precursor="true">MASLRYCLVYCAALMMVVMALSACDDRQHAPVAAPVKSESFDELIIKHNCLACHLAGNGMGLPAWPAVAEKYSNDKTASEHLFKKIRQGGSGDWGKMDMPPYPEIDAVELKIIVDGILSVDYPKKMTKAALRRD</sequence>
<gene>
    <name evidence="5" type="ordered locus">Galf_1752</name>
</gene>
<dbReference type="GO" id="GO:0005506">
    <property type="term" value="F:iron ion binding"/>
    <property type="evidence" value="ECO:0007669"/>
    <property type="project" value="InterPro"/>
</dbReference>
<dbReference type="InterPro" id="IPR002324">
    <property type="entry name" value="Cyt_c_ID"/>
</dbReference>
<evidence type="ECO:0008006" key="7">
    <source>
        <dbReference type="Google" id="ProtNLM"/>
    </source>
</evidence>
<keyword evidence="6" id="KW-1185">Reference proteome</keyword>
<proteinExistence type="predicted"/>
<dbReference type="InterPro" id="IPR036909">
    <property type="entry name" value="Cyt_c-like_dom_sf"/>
</dbReference>
<keyword evidence="3" id="KW-0349">Heme</keyword>
<dbReference type="Gene3D" id="1.10.760.10">
    <property type="entry name" value="Cytochrome c-like domain"/>
    <property type="match status" value="1"/>
</dbReference>
<dbReference type="eggNOG" id="COG4654">
    <property type="taxonomic scope" value="Bacteria"/>
</dbReference>
<dbReference type="KEGG" id="gca:Galf_1752"/>
<feature type="binding site" description="covalent" evidence="3">
    <location>
        <position position="99"/>
    </location>
    <ligand>
        <name>heme c</name>
        <dbReference type="ChEBI" id="CHEBI:61717"/>
    </ligand>
</feature>
<keyword evidence="3" id="KW-0479">Metal-binding</keyword>
<dbReference type="HOGENOM" id="CLU_133112_1_1_4"/>
<dbReference type="PROSITE" id="PS51257">
    <property type="entry name" value="PROKAR_LIPOPROTEIN"/>
    <property type="match status" value="1"/>
</dbReference>
<dbReference type="SUPFAM" id="SSF46626">
    <property type="entry name" value="Cytochrome c"/>
    <property type="match status" value="1"/>
</dbReference>
<dbReference type="Proteomes" id="UP000001235">
    <property type="component" value="Chromosome"/>
</dbReference>
<comment type="PTM">
    <text evidence="3">Binds 1 heme c group covalently per subunit.</text>
</comment>
<evidence type="ECO:0000313" key="6">
    <source>
        <dbReference type="Proteomes" id="UP000001235"/>
    </source>
</evidence>
<protein>
    <recommendedName>
        <fullName evidence="7">Cytochrome c class I</fullName>
    </recommendedName>
</protein>
<dbReference type="AlphaFoldDB" id="D9SGW6"/>
<keyword evidence="1" id="KW-0813">Transport</keyword>
<evidence type="ECO:0000313" key="5">
    <source>
        <dbReference type="EMBL" id="ADL55763.1"/>
    </source>
</evidence>
<feature type="chain" id="PRO_5003128067" description="Cytochrome c class I" evidence="4">
    <location>
        <begin position="24"/>
        <end position="134"/>
    </location>
</feature>
<evidence type="ECO:0000256" key="1">
    <source>
        <dbReference type="ARBA" id="ARBA00022448"/>
    </source>
</evidence>
<evidence type="ECO:0000256" key="4">
    <source>
        <dbReference type="SAM" id="SignalP"/>
    </source>
</evidence>
<accession>D9SGW6</accession>
<feature type="binding site" description="covalent" evidence="3">
    <location>
        <position position="54"/>
    </location>
    <ligand>
        <name>heme c</name>
        <dbReference type="ChEBI" id="CHEBI:61717"/>
    </ligand>
</feature>